<feature type="region of interest" description="Disordered" evidence="8">
    <location>
        <begin position="38"/>
        <end position="57"/>
    </location>
</feature>
<feature type="transmembrane region" description="Helical" evidence="9">
    <location>
        <begin position="342"/>
        <end position="368"/>
    </location>
</feature>
<dbReference type="GO" id="GO:0005886">
    <property type="term" value="C:plasma membrane"/>
    <property type="evidence" value="ECO:0007669"/>
    <property type="project" value="UniProtKB-SubCell"/>
</dbReference>
<dbReference type="InterPro" id="IPR018227">
    <property type="entry name" value="Amino_acid_transport_2"/>
</dbReference>
<gene>
    <name evidence="10" type="ORF">MERR_LOCUS12344</name>
    <name evidence="11" type="ORF">MERR_LOCUS36668</name>
</gene>
<feature type="transmembrane region" description="Helical" evidence="9">
    <location>
        <begin position="153"/>
        <end position="175"/>
    </location>
</feature>
<protein>
    <recommendedName>
        <fullName evidence="13">Amino acid transporter transmembrane domain-containing protein</fullName>
    </recommendedName>
</protein>
<evidence type="ECO:0000256" key="4">
    <source>
        <dbReference type="ARBA" id="ARBA00022519"/>
    </source>
</evidence>
<evidence type="ECO:0000256" key="1">
    <source>
        <dbReference type="ARBA" id="ARBA00004429"/>
    </source>
</evidence>
<reference evidence="11 12" key="1">
    <citation type="submission" date="2020-01" db="EMBL/GenBank/DDBJ databases">
        <authorList>
            <person name="Mishra B."/>
        </authorList>
    </citation>
    <scope>NUCLEOTIDE SEQUENCE [LARGE SCALE GENOMIC DNA]</scope>
</reference>
<keyword evidence="3" id="KW-1003">Cell membrane</keyword>
<sequence>MTSMALPFRQHCLLPISSSSPPHSKSILFPQNAIPRTLSSRRSSPKFSAGRHILNSPPTQFTINHRKPISQNGSLYSPLPVRCRDHDELRSTIVSSELADDEKAETLQKVKDLEITHETKKGKSFWAAVTLIIGTAVGPGMLGLPAATIRSGSIPSTIALLCSWVYVISSILLVAELSFAAMEEDNAAEVSFTGLATKSFGNKFGVFVALVYASLSFSLMVACVSGIGSIVSQWFPSMNPFLANAMFPLVSGILIGFFPFDAIDVTNRCLCFLMLFSITSLVAIGLSVARSNVLASFGQSCWRVSAVLPAVPVMVLTLGFHVITPFICNLAGDSVSDARRAILVGGVVPLVMVLSWNLIVLGLARINVTVLSSSIDPISLLLSVNPSALSAVQGFAFSALATSLIGYAVSFPKQLLHTWKLVSKQSNGNGKGRIGLVSFSSEESSGRVSYSEPARARDGFEAVVMLFVLGVPALIATFFPSTFSRALDFAGVYANCFLFGVLPPAMAYIQQSRKKLRSCVLPGGNLTLLILFVIAIVLGIWH</sequence>
<dbReference type="PANTHER" id="PTHR47715">
    <property type="entry name" value="TRYPTOPHAN/TYROSINE PERMEASE"/>
    <property type="match status" value="1"/>
</dbReference>
<feature type="transmembrane region" description="Helical" evidence="9">
    <location>
        <begin position="521"/>
        <end position="541"/>
    </location>
</feature>
<dbReference type="EMBL" id="CACVBM020000987">
    <property type="protein sequence ID" value="CAA7025109.1"/>
    <property type="molecule type" value="Genomic_DNA"/>
</dbReference>
<feature type="transmembrane region" description="Helical" evidence="9">
    <location>
        <begin position="489"/>
        <end position="509"/>
    </location>
</feature>
<evidence type="ECO:0000313" key="10">
    <source>
        <dbReference type="EMBL" id="CAA7025109.1"/>
    </source>
</evidence>
<keyword evidence="6 9" id="KW-1133">Transmembrane helix</keyword>
<dbReference type="OrthoDB" id="438545at2759"/>
<dbReference type="Pfam" id="PF03222">
    <property type="entry name" value="Trp_Tyr_perm"/>
    <property type="match status" value="1"/>
</dbReference>
<evidence type="ECO:0000256" key="6">
    <source>
        <dbReference type="ARBA" id="ARBA00022989"/>
    </source>
</evidence>
<dbReference type="Proteomes" id="UP000467841">
    <property type="component" value="Unassembled WGS sequence"/>
</dbReference>
<feature type="transmembrane region" description="Helical" evidence="9">
    <location>
        <begin position="270"/>
        <end position="289"/>
    </location>
</feature>
<feature type="transmembrane region" description="Helical" evidence="9">
    <location>
        <begin position="388"/>
        <end position="410"/>
    </location>
</feature>
<feature type="transmembrane region" description="Helical" evidence="9">
    <location>
        <begin position="125"/>
        <end position="147"/>
    </location>
</feature>
<keyword evidence="7 9" id="KW-0472">Membrane</keyword>
<evidence type="ECO:0000256" key="8">
    <source>
        <dbReference type="SAM" id="MobiDB-lite"/>
    </source>
</evidence>
<dbReference type="EMBL" id="CACVBM020001418">
    <property type="protein sequence ID" value="CAA7049433.1"/>
    <property type="molecule type" value="Genomic_DNA"/>
</dbReference>
<feature type="transmembrane region" description="Helical" evidence="9">
    <location>
        <begin position="462"/>
        <end position="483"/>
    </location>
</feature>
<evidence type="ECO:0000313" key="12">
    <source>
        <dbReference type="Proteomes" id="UP000467841"/>
    </source>
</evidence>
<dbReference type="AlphaFoldDB" id="A0A6D2KPL8"/>
<evidence type="ECO:0000256" key="9">
    <source>
        <dbReference type="SAM" id="Phobius"/>
    </source>
</evidence>
<keyword evidence="4" id="KW-0997">Cell inner membrane</keyword>
<keyword evidence="12" id="KW-1185">Reference proteome</keyword>
<comment type="subcellular location">
    <subcellularLocation>
        <location evidence="1">Cell inner membrane</location>
        <topology evidence="1">Multi-pass membrane protein</topology>
    </subcellularLocation>
</comment>
<evidence type="ECO:0000256" key="5">
    <source>
        <dbReference type="ARBA" id="ARBA00022692"/>
    </source>
</evidence>
<accession>A0A6D2KPL8</accession>
<proteinExistence type="predicted"/>
<feature type="transmembrane region" description="Helical" evidence="9">
    <location>
        <begin position="204"/>
        <end position="235"/>
    </location>
</feature>
<name>A0A6D2KPL8_9BRAS</name>
<organism evidence="11 12">
    <name type="scientific">Microthlaspi erraticum</name>
    <dbReference type="NCBI Taxonomy" id="1685480"/>
    <lineage>
        <taxon>Eukaryota</taxon>
        <taxon>Viridiplantae</taxon>
        <taxon>Streptophyta</taxon>
        <taxon>Embryophyta</taxon>
        <taxon>Tracheophyta</taxon>
        <taxon>Spermatophyta</taxon>
        <taxon>Magnoliopsida</taxon>
        <taxon>eudicotyledons</taxon>
        <taxon>Gunneridae</taxon>
        <taxon>Pentapetalae</taxon>
        <taxon>rosids</taxon>
        <taxon>malvids</taxon>
        <taxon>Brassicales</taxon>
        <taxon>Brassicaceae</taxon>
        <taxon>Coluteocarpeae</taxon>
        <taxon>Microthlaspi</taxon>
    </lineage>
</organism>
<dbReference type="PANTHER" id="PTHR47715:SF1">
    <property type="entry name" value="TRYPTOPHAN_TYROSINE PERMEASE"/>
    <property type="match status" value="1"/>
</dbReference>
<evidence type="ECO:0000256" key="3">
    <source>
        <dbReference type="ARBA" id="ARBA00022475"/>
    </source>
</evidence>
<evidence type="ECO:0000256" key="2">
    <source>
        <dbReference type="ARBA" id="ARBA00022448"/>
    </source>
</evidence>
<keyword evidence="2" id="KW-0813">Transport</keyword>
<keyword evidence="5 9" id="KW-0812">Transmembrane</keyword>
<feature type="transmembrane region" description="Helical" evidence="9">
    <location>
        <begin position="309"/>
        <end position="330"/>
    </location>
</feature>
<evidence type="ECO:0000313" key="11">
    <source>
        <dbReference type="EMBL" id="CAA7049433.1"/>
    </source>
</evidence>
<feature type="transmembrane region" description="Helical" evidence="9">
    <location>
        <begin position="241"/>
        <end position="258"/>
    </location>
</feature>
<evidence type="ECO:0008006" key="13">
    <source>
        <dbReference type="Google" id="ProtNLM"/>
    </source>
</evidence>
<dbReference type="GO" id="GO:0003333">
    <property type="term" value="P:amino acid transmembrane transport"/>
    <property type="evidence" value="ECO:0007669"/>
    <property type="project" value="InterPro"/>
</dbReference>
<evidence type="ECO:0000256" key="7">
    <source>
        <dbReference type="ARBA" id="ARBA00023136"/>
    </source>
</evidence>